<sequence>MNDEKKIELVKELARLMMVTRSQIQQQMKRHDLPCNVESVRTLDELLNHPGINSHQLCQLTGFDKAHIARKVTEFEQKQLVYRQKDQKDKRITQLYLTAEGMDVARCCITLRNQTVLELMAGIQPNALESLNIFLESFKAENQK</sequence>
<dbReference type="InterPro" id="IPR000835">
    <property type="entry name" value="HTH_MarR-typ"/>
</dbReference>
<dbReference type="Pfam" id="PF01047">
    <property type="entry name" value="MarR"/>
    <property type="match status" value="1"/>
</dbReference>
<dbReference type="Proteomes" id="UP000251647">
    <property type="component" value="Unassembled WGS sequence"/>
</dbReference>
<evidence type="ECO:0000313" key="1">
    <source>
        <dbReference type="EMBL" id="SPY29038.1"/>
    </source>
</evidence>
<organism evidence="1 2">
    <name type="scientific">Photobacterium damselae</name>
    <dbReference type="NCBI Taxonomy" id="38293"/>
    <lineage>
        <taxon>Bacteria</taxon>
        <taxon>Pseudomonadati</taxon>
        <taxon>Pseudomonadota</taxon>
        <taxon>Gammaproteobacteria</taxon>
        <taxon>Vibrionales</taxon>
        <taxon>Vibrionaceae</taxon>
        <taxon>Photobacterium</taxon>
    </lineage>
</organism>
<dbReference type="EMBL" id="UATL01000001">
    <property type="protein sequence ID" value="SPY29038.1"/>
    <property type="molecule type" value="Genomic_DNA"/>
</dbReference>
<reference evidence="1 2" key="1">
    <citation type="submission" date="2018-06" db="EMBL/GenBank/DDBJ databases">
        <authorList>
            <consortium name="Pathogen Informatics"/>
            <person name="Doyle S."/>
        </authorList>
    </citation>
    <scope>NUCLEOTIDE SEQUENCE [LARGE SCALE GENOMIC DNA]</scope>
    <source>
        <strain evidence="1 2">NCTC11647</strain>
    </source>
</reference>
<dbReference type="GO" id="GO:0003700">
    <property type="term" value="F:DNA-binding transcription factor activity"/>
    <property type="evidence" value="ECO:0007669"/>
    <property type="project" value="InterPro"/>
</dbReference>
<protein>
    <submittedName>
        <fullName evidence="1">Multidrug resistance operon repressor</fullName>
    </submittedName>
</protein>
<dbReference type="InterPro" id="IPR039422">
    <property type="entry name" value="MarR/SlyA-like"/>
</dbReference>
<dbReference type="PRINTS" id="PR00598">
    <property type="entry name" value="HTHMARR"/>
</dbReference>
<name>A0A2T3QEV1_PHODM</name>
<dbReference type="InterPro" id="IPR036388">
    <property type="entry name" value="WH-like_DNA-bd_sf"/>
</dbReference>
<dbReference type="InterPro" id="IPR036390">
    <property type="entry name" value="WH_DNA-bd_sf"/>
</dbReference>
<dbReference type="RefSeq" id="WP_050787747.1">
    <property type="nucleotide sequence ID" value="NZ_CP018297.1"/>
</dbReference>
<dbReference type="SUPFAM" id="SSF46785">
    <property type="entry name" value="Winged helix' DNA-binding domain"/>
    <property type="match status" value="1"/>
</dbReference>
<dbReference type="SMART" id="SM00347">
    <property type="entry name" value="HTH_MARR"/>
    <property type="match status" value="1"/>
</dbReference>
<proteinExistence type="predicted"/>
<dbReference type="Gene3D" id="1.10.10.10">
    <property type="entry name" value="Winged helix-like DNA-binding domain superfamily/Winged helix DNA-binding domain"/>
    <property type="match status" value="1"/>
</dbReference>
<dbReference type="PANTHER" id="PTHR33164:SF43">
    <property type="entry name" value="HTH-TYPE TRANSCRIPTIONAL REPRESSOR YETL"/>
    <property type="match status" value="1"/>
</dbReference>
<accession>A0A2T3QEV1</accession>
<dbReference type="AlphaFoldDB" id="A0A2T3QEV1"/>
<evidence type="ECO:0000313" key="2">
    <source>
        <dbReference type="Proteomes" id="UP000251647"/>
    </source>
</evidence>
<gene>
    <name evidence="1" type="primary">mexR_2</name>
    <name evidence="1" type="ORF">NCTC11647_02182</name>
</gene>
<dbReference type="PANTHER" id="PTHR33164">
    <property type="entry name" value="TRANSCRIPTIONAL REGULATOR, MARR FAMILY"/>
    <property type="match status" value="1"/>
</dbReference>
<dbReference type="PROSITE" id="PS50995">
    <property type="entry name" value="HTH_MARR_2"/>
    <property type="match status" value="1"/>
</dbReference>
<dbReference type="OrthoDB" id="6462103at2"/>
<dbReference type="GO" id="GO:0006950">
    <property type="term" value="P:response to stress"/>
    <property type="evidence" value="ECO:0007669"/>
    <property type="project" value="TreeGrafter"/>
</dbReference>